<sequence length="506" mass="54507">MTSRPHIVSHQSSSSRSRIQSQPSPSSSFLAISRTPSGPGTPRQTRGDIPSRKGSTTSTSRQHPPIASQPFMVDQPFTPPPRKPGRRRKLRNLDIRNSEQRDVINADEHEPSSEDEETLFDLLGVQSPKPNLSTPSTAPSKGILPISKSIIEDSKQRNGRRVRPSVESDPEADRRPLNDLKAKAVTPTPDARAAKRNATVPPDREVLSEGDALHAKDKADEGEVNIKKTGRANRNGRKQKQLTNGDSPAALVPEPRNAPSGISSSRPAKNKAPKQLPLPLAVSKIEHVFETESLSKSLPSGDFMSSLESNKGGNRKGKKAGSENESAVWEMPDGAGPTATQELTWQQRLESSAIVESPHRNKQSTSTDRKTKTRSVAAPPNQPSRLNPRPSHTRRASLDMVPAATASTPQTRSFSALDDSDPQPWHTSFNANRAPQTPAKISTSRPVPVGASLPLINGDFPRLNKGPVAALSGSFGAEKGGSMYAGPTFHNSPSAASLPKPDMDDF</sequence>
<feature type="compositionally biased region" description="Basic residues" evidence="1">
    <location>
        <begin position="228"/>
        <end position="240"/>
    </location>
</feature>
<evidence type="ECO:0000256" key="1">
    <source>
        <dbReference type="SAM" id="MobiDB-lite"/>
    </source>
</evidence>
<gene>
    <name evidence="2" type="ORF">BCR39DRAFT_515654</name>
</gene>
<dbReference type="Pfam" id="PF15365">
    <property type="entry name" value="PNRC"/>
    <property type="match status" value="1"/>
</dbReference>
<protein>
    <submittedName>
        <fullName evidence="2">Uncharacterized protein</fullName>
    </submittedName>
</protein>
<feature type="compositionally biased region" description="Low complexity" evidence="1">
    <location>
        <begin position="1"/>
        <end position="28"/>
    </location>
</feature>
<feature type="compositionally biased region" description="Basic and acidic residues" evidence="1">
    <location>
        <begin position="171"/>
        <end position="182"/>
    </location>
</feature>
<feature type="region of interest" description="Disordered" evidence="1">
    <location>
        <begin position="486"/>
        <end position="506"/>
    </location>
</feature>
<feature type="compositionally biased region" description="Polar residues" evidence="1">
    <location>
        <begin position="34"/>
        <end position="44"/>
    </location>
</feature>
<dbReference type="InterPro" id="IPR028322">
    <property type="entry name" value="PNRC-like_rgn"/>
</dbReference>
<feature type="compositionally biased region" description="Basic and acidic residues" evidence="1">
    <location>
        <begin position="202"/>
        <end position="226"/>
    </location>
</feature>
<dbReference type="GO" id="GO:0016071">
    <property type="term" value="P:mRNA metabolic process"/>
    <property type="evidence" value="ECO:0007669"/>
    <property type="project" value="UniProtKB-ARBA"/>
</dbReference>
<feature type="compositionally biased region" description="Polar residues" evidence="1">
    <location>
        <begin position="128"/>
        <end position="139"/>
    </location>
</feature>
<dbReference type="InParanoid" id="A0A1Y2BJI0"/>
<organism evidence="2 3">
    <name type="scientific">Naematelia encephala</name>
    <dbReference type="NCBI Taxonomy" id="71784"/>
    <lineage>
        <taxon>Eukaryota</taxon>
        <taxon>Fungi</taxon>
        <taxon>Dikarya</taxon>
        <taxon>Basidiomycota</taxon>
        <taxon>Agaricomycotina</taxon>
        <taxon>Tremellomycetes</taxon>
        <taxon>Tremellales</taxon>
        <taxon>Naemateliaceae</taxon>
        <taxon>Naematelia</taxon>
    </lineage>
</organism>
<proteinExistence type="predicted"/>
<accession>A0A1Y2BJI0</accession>
<dbReference type="Proteomes" id="UP000193986">
    <property type="component" value="Unassembled WGS sequence"/>
</dbReference>
<feature type="region of interest" description="Disordered" evidence="1">
    <location>
        <begin position="1"/>
        <end position="276"/>
    </location>
</feature>
<evidence type="ECO:0000313" key="3">
    <source>
        <dbReference type="Proteomes" id="UP000193986"/>
    </source>
</evidence>
<feature type="compositionally biased region" description="Polar residues" evidence="1">
    <location>
        <begin position="425"/>
        <end position="445"/>
    </location>
</feature>
<feature type="compositionally biased region" description="Basic and acidic residues" evidence="1">
    <location>
        <begin position="91"/>
        <end position="112"/>
    </location>
</feature>
<feature type="compositionally biased region" description="Polar residues" evidence="1">
    <location>
        <begin position="338"/>
        <end position="350"/>
    </location>
</feature>
<feature type="compositionally biased region" description="Polar residues" evidence="1">
    <location>
        <begin position="53"/>
        <end position="62"/>
    </location>
</feature>
<keyword evidence="3" id="KW-1185">Reference proteome</keyword>
<evidence type="ECO:0000313" key="2">
    <source>
        <dbReference type="EMBL" id="ORY34928.1"/>
    </source>
</evidence>
<dbReference type="AlphaFoldDB" id="A0A1Y2BJI0"/>
<feature type="compositionally biased region" description="Polar residues" evidence="1">
    <location>
        <begin position="405"/>
        <end position="414"/>
    </location>
</feature>
<name>A0A1Y2BJI0_9TREE</name>
<feature type="region of interest" description="Disordered" evidence="1">
    <location>
        <begin position="292"/>
        <end position="448"/>
    </location>
</feature>
<comment type="caution">
    <text evidence="2">The sequence shown here is derived from an EMBL/GenBank/DDBJ whole genome shotgun (WGS) entry which is preliminary data.</text>
</comment>
<dbReference type="EMBL" id="MCFC01000002">
    <property type="protein sequence ID" value="ORY34928.1"/>
    <property type="molecule type" value="Genomic_DNA"/>
</dbReference>
<dbReference type="OrthoDB" id="2588822at2759"/>
<reference evidence="2 3" key="1">
    <citation type="submission" date="2016-07" db="EMBL/GenBank/DDBJ databases">
        <title>Pervasive Adenine N6-methylation of Active Genes in Fungi.</title>
        <authorList>
            <consortium name="DOE Joint Genome Institute"/>
            <person name="Mondo S.J."/>
            <person name="Dannebaum R.O."/>
            <person name="Kuo R.C."/>
            <person name="Labutti K."/>
            <person name="Haridas S."/>
            <person name="Kuo A."/>
            <person name="Salamov A."/>
            <person name="Ahrendt S.R."/>
            <person name="Lipzen A."/>
            <person name="Sullivan W."/>
            <person name="Andreopoulos W.B."/>
            <person name="Clum A."/>
            <person name="Lindquist E."/>
            <person name="Daum C."/>
            <person name="Ramamoorthy G.K."/>
            <person name="Gryganskyi A."/>
            <person name="Culley D."/>
            <person name="Magnuson J.K."/>
            <person name="James T.Y."/>
            <person name="O'Malley M.A."/>
            <person name="Stajich J.E."/>
            <person name="Spatafora J.W."/>
            <person name="Visel A."/>
            <person name="Grigoriev I.V."/>
        </authorList>
    </citation>
    <scope>NUCLEOTIDE SEQUENCE [LARGE SCALE GENOMIC DNA]</scope>
    <source>
        <strain evidence="2 3">68-887.2</strain>
    </source>
</reference>